<dbReference type="InterPro" id="IPR030700">
    <property type="entry name" value="N-end_Aminoacyl_Trfase"/>
</dbReference>
<dbReference type="GO" id="GO:0005737">
    <property type="term" value="C:cytoplasm"/>
    <property type="evidence" value="ECO:0007669"/>
    <property type="project" value="TreeGrafter"/>
</dbReference>
<sequence length="451" mass="53538">MNQFYFFVLIDDNNNIRINLKKSNVKIRMTTINLSEKLILTRPMYISDKDCGYCHGSKTIKESISLGFHVENFTPLQYDKLIQLGFRRSGTFLYKTNVLRNCCKMYTIRTNSKLFKINKEFKKCINNFNKSIGNEGNTNKQFDLNKEIQKIFTNEFFEIRNETPEFTDLKYQLYDKYQKKIHKDKTTSAKSFKRFLCDSPFPEYGEIKDHKVIKYGAIHQCYYLKNQLIAIAVLDVLPSGLSSVYFIYDPDYNNLELGKLSAILELIYCNEFLKLDHYYMGFIIESCQKMVYKQKFGCEVLNPLDNYKWYSWESYKEIANDELLFTKDQLLKFEDKNREYLLDLKDIRGVDFIKEFDEIYNDDGDLFSPKDKDLDNNGNIYDIPVNFPGLKDLKQVYEKNFESIEILNYSNSMGRLRFFNFEDETPTIKKVLMNIYRIIGDELMNESILII</sequence>
<name>A0A9P8T7F7_9ASCO</name>
<organism evidence="7 8">
    <name type="scientific">Wickerhamomyces mucosus</name>
    <dbReference type="NCBI Taxonomy" id="1378264"/>
    <lineage>
        <taxon>Eukaryota</taxon>
        <taxon>Fungi</taxon>
        <taxon>Dikarya</taxon>
        <taxon>Ascomycota</taxon>
        <taxon>Saccharomycotina</taxon>
        <taxon>Saccharomycetes</taxon>
        <taxon>Phaffomycetales</taxon>
        <taxon>Wickerhamomycetaceae</taxon>
        <taxon>Wickerhamomyces</taxon>
    </lineage>
</organism>
<evidence type="ECO:0000313" key="8">
    <source>
        <dbReference type="Proteomes" id="UP000769528"/>
    </source>
</evidence>
<protein>
    <recommendedName>
        <fullName evidence="2">arginyltransferase</fullName>
        <ecNumber evidence="2">2.3.2.8</ecNumber>
    </recommendedName>
</protein>
<comment type="caution">
    <text evidence="7">The sequence shown here is derived from an EMBL/GenBank/DDBJ whole genome shotgun (WGS) entry which is preliminary data.</text>
</comment>
<proteinExistence type="inferred from homology"/>
<dbReference type="PANTHER" id="PTHR21367:SF1">
    <property type="entry name" value="ARGINYL-TRNA--PROTEIN TRANSFERASE 1"/>
    <property type="match status" value="1"/>
</dbReference>
<evidence type="ECO:0000256" key="2">
    <source>
        <dbReference type="ARBA" id="ARBA00012025"/>
    </source>
</evidence>
<keyword evidence="4" id="KW-0012">Acyltransferase</keyword>
<dbReference type="SUPFAM" id="SSF55729">
    <property type="entry name" value="Acyl-CoA N-acyltransferases (Nat)"/>
    <property type="match status" value="1"/>
</dbReference>
<dbReference type="EC" id="2.3.2.8" evidence="2"/>
<keyword evidence="8" id="KW-1185">Reference proteome</keyword>
<evidence type="ECO:0000256" key="1">
    <source>
        <dbReference type="ARBA" id="ARBA00009991"/>
    </source>
</evidence>
<evidence type="ECO:0000313" key="7">
    <source>
        <dbReference type="EMBL" id="KAH3667926.1"/>
    </source>
</evidence>
<dbReference type="InterPro" id="IPR007472">
    <property type="entry name" value="N-end_Aminoacyl_Trfase_C"/>
</dbReference>
<comment type="similarity">
    <text evidence="1">Belongs to the R-transferase family.</text>
</comment>
<reference evidence="7" key="1">
    <citation type="journal article" date="2021" name="Open Biol.">
        <title>Shared evolutionary footprints suggest mitochondrial oxidative damage underlies multiple complex I losses in fungi.</title>
        <authorList>
            <person name="Schikora-Tamarit M.A."/>
            <person name="Marcet-Houben M."/>
            <person name="Nosek J."/>
            <person name="Gabaldon T."/>
        </authorList>
    </citation>
    <scope>NUCLEOTIDE SEQUENCE</scope>
    <source>
        <strain evidence="7">CBS6341</strain>
    </source>
</reference>
<dbReference type="Pfam" id="PF04376">
    <property type="entry name" value="ATE_N"/>
    <property type="match status" value="1"/>
</dbReference>
<dbReference type="OrthoDB" id="74183at2759"/>
<keyword evidence="3" id="KW-0808">Transferase</keyword>
<evidence type="ECO:0000256" key="4">
    <source>
        <dbReference type="ARBA" id="ARBA00023315"/>
    </source>
</evidence>
<evidence type="ECO:0000259" key="6">
    <source>
        <dbReference type="Pfam" id="PF04377"/>
    </source>
</evidence>
<dbReference type="GO" id="GO:0004057">
    <property type="term" value="F:arginyl-tRNA--protein transferase activity"/>
    <property type="evidence" value="ECO:0007669"/>
    <property type="project" value="UniProtKB-EC"/>
</dbReference>
<dbReference type="InterPro" id="IPR007471">
    <property type="entry name" value="N-end_Aminoacyl_Trfase_N"/>
</dbReference>
<evidence type="ECO:0000259" key="5">
    <source>
        <dbReference type="Pfam" id="PF04376"/>
    </source>
</evidence>
<gene>
    <name evidence="7" type="ORF">WICMUC_005139</name>
</gene>
<dbReference type="Pfam" id="PF04377">
    <property type="entry name" value="ATE_C"/>
    <property type="match status" value="1"/>
</dbReference>
<accession>A0A9P8T7F7</accession>
<dbReference type="EMBL" id="JAEUBF010001371">
    <property type="protein sequence ID" value="KAH3667926.1"/>
    <property type="molecule type" value="Genomic_DNA"/>
</dbReference>
<dbReference type="InterPro" id="IPR016181">
    <property type="entry name" value="Acyl_CoA_acyltransferase"/>
</dbReference>
<feature type="domain" description="N-end rule aminoacyl transferase C-terminal" evidence="6">
    <location>
        <begin position="170"/>
        <end position="297"/>
    </location>
</feature>
<evidence type="ECO:0000256" key="3">
    <source>
        <dbReference type="ARBA" id="ARBA00022679"/>
    </source>
</evidence>
<dbReference type="AlphaFoldDB" id="A0A9P8T7F7"/>
<dbReference type="PANTHER" id="PTHR21367">
    <property type="entry name" value="ARGININE-TRNA-PROTEIN TRANSFERASE 1"/>
    <property type="match status" value="1"/>
</dbReference>
<dbReference type="Proteomes" id="UP000769528">
    <property type="component" value="Unassembled WGS sequence"/>
</dbReference>
<feature type="domain" description="N-end aminoacyl transferase N-terminal" evidence="5">
    <location>
        <begin position="50"/>
        <end position="123"/>
    </location>
</feature>
<reference evidence="7" key="2">
    <citation type="submission" date="2021-01" db="EMBL/GenBank/DDBJ databases">
        <authorList>
            <person name="Schikora-Tamarit M.A."/>
        </authorList>
    </citation>
    <scope>NUCLEOTIDE SEQUENCE</scope>
    <source>
        <strain evidence="7">CBS6341</strain>
    </source>
</reference>